<dbReference type="PRINTS" id="PR00412">
    <property type="entry name" value="EPOXHYDRLASE"/>
</dbReference>
<dbReference type="Gene3D" id="3.40.50.1820">
    <property type="entry name" value="alpha/beta hydrolase"/>
    <property type="match status" value="1"/>
</dbReference>
<dbReference type="RefSeq" id="WP_404827054.1">
    <property type="nucleotide sequence ID" value="NZ_AP024355.1"/>
</dbReference>
<evidence type="ECO:0000256" key="1">
    <source>
        <dbReference type="SAM" id="SignalP"/>
    </source>
</evidence>
<dbReference type="Pfam" id="PF00561">
    <property type="entry name" value="Abhydrolase_1"/>
    <property type="match status" value="1"/>
</dbReference>
<feature type="domain" description="AB hydrolase-1" evidence="2">
    <location>
        <begin position="83"/>
        <end position="208"/>
    </location>
</feature>
<feature type="chain" id="PRO_5045075692" evidence="1">
    <location>
        <begin position="32"/>
        <end position="346"/>
    </location>
</feature>
<feature type="signal peptide" evidence="1">
    <location>
        <begin position="1"/>
        <end position="31"/>
    </location>
</feature>
<dbReference type="InterPro" id="IPR000073">
    <property type="entry name" value="AB_hydrolase_1"/>
</dbReference>
<dbReference type="PRINTS" id="PR00111">
    <property type="entry name" value="ABHYDROLASE"/>
</dbReference>
<name>A0ABM8HWB5_9BACT</name>
<dbReference type="PANTHER" id="PTHR43798:SF33">
    <property type="entry name" value="HYDROLASE, PUTATIVE (AFU_ORTHOLOGUE AFUA_2G14860)-RELATED"/>
    <property type="match status" value="1"/>
</dbReference>
<evidence type="ECO:0000313" key="3">
    <source>
        <dbReference type="EMBL" id="BCR06300.1"/>
    </source>
</evidence>
<keyword evidence="3" id="KW-0378">Hydrolase</keyword>
<evidence type="ECO:0000259" key="2">
    <source>
        <dbReference type="Pfam" id="PF00561"/>
    </source>
</evidence>
<keyword evidence="1" id="KW-0732">Signal</keyword>
<keyword evidence="4" id="KW-1185">Reference proteome</keyword>
<reference evidence="3 4" key="2">
    <citation type="journal article" date="2021" name="Int. J. Syst. Evol. Microbiol.">
        <title>Isolation and Polyphasic Characterization of Desulfuromonas versatilis sp. Nov., an Electrogenic Bacteria Capable of Versatile Metabolism Isolated from a Graphene Oxide-Reducing Enrichment Culture.</title>
        <authorList>
            <person name="Xie L."/>
            <person name="Yoshida N."/>
            <person name="Ishii S."/>
            <person name="Meng L."/>
        </authorList>
    </citation>
    <scope>NUCLEOTIDE SEQUENCE [LARGE SCALE GENOMIC DNA]</scope>
    <source>
        <strain evidence="3 4">NIT-T3</strain>
    </source>
</reference>
<dbReference type="Proteomes" id="UP001319827">
    <property type="component" value="Chromosome"/>
</dbReference>
<dbReference type="InterPro" id="IPR000639">
    <property type="entry name" value="Epox_hydrolase-like"/>
</dbReference>
<evidence type="ECO:0000313" key="4">
    <source>
        <dbReference type="Proteomes" id="UP001319827"/>
    </source>
</evidence>
<accession>A0ABM8HWB5</accession>
<gene>
    <name evidence="3" type="ORF">DESUT3_33690</name>
</gene>
<reference evidence="3 4" key="1">
    <citation type="journal article" date="2016" name="C (Basel)">
        <title>Selective Growth of and Electricity Production by Marine Exoelectrogenic Bacteria in Self-Aggregated Hydrogel of Microbially Reduced Graphene Oxide.</title>
        <authorList>
            <person name="Yoshida N."/>
            <person name="Goto Y."/>
            <person name="Miyata Y."/>
        </authorList>
    </citation>
    <scope>NUCLEOTIDE SEQUENCE [LARGE SCALE GENOMIC DNA]</scope>
    <source>
        <strain evidence="3 4">NIT-T3</strain>
    </source>
</reference>
<dbReference type="GO" id="GO:0016787">
    <property type="term" value="F:hydrolase activity"/>
    <property type="evidence" value="ECO:0007669"/>
    <property type="project" value="UniProtKB-KW"/>
</dbReference>
<sequence length="346" mass="38938">MQTLRSASLSRFLVLPVLLMAAFLTTSTLHAVEKDDSPPQLGLYLEGVAYPFPVHRYQFTSQGHDLQMAYMDVQPKDAPLKNILLLHGKNFNGAYFGQLAGDLQKAGYRVIIPDQLGFGKSSKPLPYNYTFQQLALNTHNLLESLGIDKVTVLGHSMGGMLATRYALMYPDQANELILMNPIGLEDWKTVVPYQSLDQWYESELNKTAEKIRKYQLASYYDGKWKPEYDAWVDLLAGVISSPGYPQMAKTQALLYDMIFTQPVVYEFPLVKSRTLLLIGTRDRTALGKNLVSPEIGKTMGLYENLGKKTAAAIPDATLVEFDNVGHLPHIEAYERMLPPLLKWLEN</sequence>
<dbReference type="SUPFAM" id="SSF53474">
    <property type="entry name" value="alpha/beta-Hydrolases"/>
    <property type="match status" value="1"/>
</dbReference>
<organism evidence="3 4">
    <name type="scientific">Desulfuromonas versatilis</name>
    <dbReference type="NCBI Taxonomy" id="2802975"/>
    <lineage>
        <taxon>Bacteria</taxon>
        <taxon>Pseudomonadati</taxon>
        <taxon>Thermodesulfobacteriota</taxon>
        <taxon>Desulfuromonadia</taxon>
        <taxon>Desulfuromonadales</taxon>
        <taxon>Desulfuromonadaceae</taxon>
        <taxon>Desulfuromonas</taxon>
    </lineage>
</organism>
<dbReference type="PANTHER" id="PTHR43798">
    <property type="entry name" value="MONOACYLGLYCEROL LIPASE"/>
    <property type="match status" value="1"/>
</dbReference>
<protein>
    <submittedName>
        <fullName evidence="3">Alpha/beta hydrolase</fullName>
    </submittedName>
</protein>
<dbReference type="InterPro" id="IPR029058">
    <property type="entry name" value="AB_hydrolase_fold"/>
</dbReference>
<proteinExistence type="predicted"/>
<dbReference type="InterPro" id="IPR050266">
    <property type="entry name" value="AB_hydrolase_sf"/>
</dbReference>
<dbReference type="EMBL" id="AP024355">
    <property type="protein sequence ID" value="BCR06300.1"/>
    <property type="molecule type" value="Genomic_DNA"/>
</dbReference>